<evidence type="ECO:0000313" key="2">
    <source>
        <dbReference type="EMBL" id="EMQ97230.1"/>
    </source>
</evidence>
<dbReference type="AlphaFoldDB" id="M7MQP1"/>
<feature type="region of interest" description="Disordered" evidence="1">
    <location>
        <begin position="93"/>
        <end position="139"/>
    </location>
</feature>
<feature type="compositionally biased region" description="Low complexity" evidence="1">
    <location>
        <begin position="116"/>
        <end position="129"/>
    </location>
</feature>
<gene>
    <name evidence="2" type="ORF">ADIAG_03397</name>
</gene>
<dbReference type="RefSeq" id="WP_007272558.1">
    <property type="nucleotide sequence ID" value="NZ_AOCK01000011.1"/>
</dbReference>
<dbReference type="Proteomes" id="UP000012015">
    <property type="component" value="Unassembled WGS sequence"/>
</dbReference>
<keyword evidence="3" id="KW-1185">Reference proteome</keyword>
<proteinExistence type="predicted"/>
<feature type="compositionally biased region" description="Polar residues" evidence="1">
    <location>
        <begin position="93"/>
        <end position="110"/>
    </location>
</feature>
<accession>M7MQP1</accession>
<evidence type="ECO:0000256" key="1">
    <source>
        <dbReference type="SAM" id="MobiDB-lite"/>
    </source>
</evidence>
<protein>
    <submittedName>
        <fullName evidence="2">Uncharacterized protein</fullName>
    </submittedName>
</protein>
<reference evidence="2 3" key="1">
    <citation type="journal article" date="2013" name="Genome Announc.">
        <title>Draft Genome Sequence of Arthrobacter gangotriensis Strain Lz1yT, Isolated from a Penguin Rookery Soil Sample Collected in Antarctica, near the Indian Station Dakshin Gangotri.</title>
        <authorList>
            <person name="Shivaji S."/>
            <person name="Ara S."/>
            <person name="Bandi S."/>
            <person name="Singh A."/>
            <person name="Kumar Pinnaka A."/>
        </authorList>
    </citation>
    <scope>NUCLEOTIDE SEQUENCE [LARGE SCALE GENOMIC DNA]</scope>
    <source>
        <strain evidence="2 3">Lz1y</strain>
    </source>
</reference>
<organism evidence="2 3">
    <name type="scientific">Paeniglutamicibacter gangotriensis Lz1y</name>
    <dbReference type="NCBI Taxonomy" id="1276920"/>
    <lineage>
        <taxon>Bacteria</taxon>
        <taxon>Bacillati</taxon>
        <taxon>Actinomycetota</taxon>
        <taxon>Actinomycetes</taxon>
        <taxon>Micrococcales</taxon>
        <taxon>Micrococcaceae</taxon>
        <taxon>Paeniglutamicibacter</taxon>
    </lineage>
</organism>
<comment type="caution">
    <text evidence="2">The sequence shown here is derived from an EMBL/GenBank/DDBJ whole genome shotgun (WGS) entry which is preliminary data.</text>
</comment>
<evidence type="ECO:0000313" key="3">
    <source>
        <dbReference type="Proteomes" id="UP000012015"/>
    </source>
</evidence>
<name>M7MQP1_9MICC</name>
<dbReference type="EMBL" id="AOCK01000011">
    <property type="protein sequence ID" value="EMQ97230.1"/>
    <property type="molecule type" value="Genomic_DNA"/>
</dbReference>
<sequence>MPQVSRVLRRGKRVWRGARLRASPTRSISRVMPAIVGIAKDIPSFRASGYTSWSSKAQMKAGMIPEVNDISDNRRMTVRDRVPRETHNAMAAQMNQGTKGNANAIQSPDSLSVHHGAPASAGSTTATTTNIKSAQAAGR</sequence>